<dbReference type="OrthoDB" id="3354175at2759"/>
<proteinExistence type="predicted"/>
<feature type="transmembrane region" description="Helical" evidence="1">
    <location>
        <begin position="176"/>
        <end position="197"/>
    </location>
</feature>
<accession>A0A1J8QK01</accession>
<evidence type="ECO:0000313" key="2">
    <source>
        <dbReference type="EMBL" id="OJA13760.1"/>
    </source>
</evidence>
<keyword evidence="1" id="KW-0812">Transmembrane</keyword>
<feature type="transmembrane region" description="Helical" evidence="1">
    <location>
        <begin position="243"/>
        <end position="263"/>
    </location>
</feature>
<evidence type="ECO:0000313" key="3">
    <source>
        <dbReference type="Proteomes" id="UP000183567"/>
    </source>
</evidence>
<organism evidence="2 3">
    <name type="scientific">Rhizopogon vesiculosus</name>
    <dbReference type="NCBI Taxonomy" id="180088"/>
    <lineage>
        <taxon>Eukaryota</taxon>
        <taxon>Fungi</taxon>
        <taxon>Dikarya</taxon>
        <taxon>Basidiomycota</taxon>
        <taxon>Agaricomycotina</taxon>
        <taxon>Agaricomycetes</taxon>
        <taxon>Agaricomycetidae</taxon>
        <taxon>Boletales</taxon>
        <taxon>Suillineae</taxon>
        <taxon>Rhizopogonaceae</taxon>
        <taxon>Rhizopogon</taxon>
    </lineage>
</organism>
<reference evidence="2 3" key="1">
    <citation type="submission" date="2016-03" db="EMBL/GenBank/DDBJ databases">
        <title>Comparative genomics of the ectomycorrhizal sister species Rhizopogon vinicolor and Rhizopogon vesiculosus (Basidiomycota: Boletales) reveals a divergence of the mating type B locus.</title>
        <authorList>
            <person name="Mujic A.B."/>
            <person name="Kuo A."/>
            <person name="Tritt A."/>
            <person name="Lipzen A."/>
            <person name="Chen C."/>
            <person name="Johnson J."/>
            <person name="Sharma A."/>
            <person name="Barry K."/>
            <person name="Grigoriev I.V."/>
            <person name="Spatafora J.W."/>
        </authorList>
    </citation>
    <scope>NUCLEOTIDE SEQUENCE [LARGE SCALE GENOMIC DNA]</scope>
    <source>
        <strain evidence="2 3">AM-OR11-056</strain>
    </source>
</reference>
<feature type="non-terminal residue" evidence="2">
    <location>
        <position position="1"/>
    </location>
</feature>
<sequence>FDTPYDTSSYNRQRAGSVPLVINAEHPECHIPDTRLPSFRALPSRTDAKPSLPLHRPLYPIGCEVDMSISVAEATILAIVLECILYGQYFHSTLPTLFGDAILVSSIITLSLTRLNWVVLDLPMLCHMATNSHNHHPNYRMDVNRCYWGLHDVGTLPTDTGECRRRFPAIQDMGRFTTAFVTNLIATSILALMLWLVHRRSLEIRVTRSQVYPIMRIIVESGAMCSISLVTMLAAYLSASNSAHVVTDMFCQVIPINFFLIIVRTAMLRFSDRTGQGLFVHTLTSNHLSAPDAMTVHIDRLAVADDILVHRLRFVQLA</sequence>
<dbReference type="EMBL" id="LVVM01004023">
    <property type="protein sequence ID" value="OJA13760.1"/>
    <property type="molecule type" value="Genomic_DNA"/>
</dbReference>
<evidence type="ECO:0000256" key="1">
    <source>
        <dbReference type="SAM" id="Phobius"/>
    </source>
</evidence>
<dbReference type="AlphaFoldDB" id="A0A1J8QK01"/>
<comment type="caution">
    <text evidence="2">The sequence shown here is derived from an EMBL/GenBank/DDBJ whole genome shotgun (WGS) entry which is preliminary data.</text>
</comment>
<gene>
    <name evidence="2" type="ORF">AZE42_01555</name>
</gene>
<keyword evidence="3" id="KW-1185">Reference proteome</keyword>
<keyword evidence="1" id="KW-0472">Membrane</keyword>
<protein>
    <submittedName>
        <fullName evidence="2">Uncharacterized protein</fullName>
    </submittedName>
</protein>
<name>A0A1J8QK01_9AGAM</name>
<dbReference type="Proteomes" id="UP000183567">
    <property type="component" value="Unassembled WGS sequence"/>
</dbReference>
<feature type="transmembrane region" description="Helical" evidence="1">
    <location>
        <begin position="217"/>
        <end position="237"/>
    </location>
</feature>
<keyword evidence="1" id="KW-1133">Transmembrane helix</keyword>